<dbReference type="PANTHER" id="PTHR34975">
    <property type="entry name" value="SPORE GERMINATION PROTEIN A2"/>
    <property type="match status" value="1"/>
</dbReference>
<dbReference type="GO" id="GO:0016020">
    <property type="term" value="C:membrane"/>
    <property type="evidence" value="ECO:0007669"/>
    <property type="project" value="UniProtKB-SubCell"/>
</dbReference>
<accession>A0A6H1P6V7</accession>
<feature type="transmembrane region" description="Helical" evidence="8">
    <location>
        <begin position="12"/>
        <end position="31"/>
    </location>
</feature>
<dbReference type="Pfam" id="PF03845">
    <property type="entry name" value="Spore_permease"/>
    <property type="match status" value="1"/>
</dbReference>
<feature type="transmembrane region" description="Helical" evidence="8">
    <location>
        <begin position="116"/>
        <end position="134"/>
    </location>
</feature>
<evidence type="ECO:0000256" key="8">
    <source>
        <dbReference type="SAM" id="Phobius"/>
    </source>
</evidence>
<sequence length="181" mass="19905">MRITGTQLGLVLFSFVGATIILIVPGVMVAFAKQDAWMSVFPAALTGLLSIWVMTVLAQRYPGLTITQYSSKIVDKWLGKCLGFYYFYFLFVMICQIVSTHIGFISLVLLPESPSIVVSLSLLILCGLAVYAGIEVIGRCNEFLMPLLIVLLIPLIILAIKESDPGQFKPFLGEGKLQILQ</sequence>
<dbReference type="PANTHER" id="PTHR34975:SF2">
    <property type="entry name" value="SPORE GERMINATION PROTEIN A2"/>
    <property type="match status" value="1"/>
</dbReference>
<name>A0A6H1P6V7_PRIMG</name>
<dbReference type="InterPro" id="IPR004761">
    <property type="entry name" value="Spore_GerAB"/>
</dbReference>
<comment type="subcellular location">
    <subcellularLocation>
        <location evidence="1">Membrane</location>
        <topology evidence="1">Multi-pass membrane protein</topology>
    </subcellularLocation>
</comment>
<organism evidence="9 10">
    <name type="scientific">Priestia megaterium</name>
    <name type="common">Bacillus megaterium</name>
    <dbReference type="NCBI Taxonomy" id="1404"/>
    <lineage>
        <taxon>Bacteria</taxon>
        <taxon>Bacillati</taxon>
        <taxon>Bacillota</taxon>
        <taxon>Bacilli</taxon>
        <taxon>Bacillales</taxon>
        <taxon>Bacillaceae</taxon>
        <taxon>Priestia</taxon>
    </lineage>
</organism>
<gene>
    <name evidence="9" type="ORF">HFZ78_23785</name>
</gene>
<dbReference type="EMBL" id="CP051128">
    <property type="protein sequence ID" value="QIZ09344.1"/>
    <property type="molecule type" value="Genomic_DNA"/>
</dbReference>
<comment type="similarity">
    <text evidence="2">Belongs to the amino acid-polyamine-organocation (APC) superfamily. Spore germination protein (SGP) (TC 2.A.3.9) family.</text>
</comment>
<evidence type="ECO:0000256" key="2">
    <source>
        <dbReference type="ARBA" id="ARBA00007998"/>
    </source>
</evidence>
<keyword evidence="7 8" id="KW-0472">Membrane</keyword>
<proteinExistence type="inferred from homology"/>
<dbReference type="AlphaFoldDB" id="A0A6H1P6V7"/>
<protein>
    <submittedName>
        <fullName evidence="9">GerAB/ArcD/ProY family transporter</fullName>
    </submittedName>
</protein>
<keyword evidence="5 8" id="KW-0812">Transmembrane</keyword>
<reference evidence="9 10" key="2">
    <citation type="submission" date="2020-04" db="EMBL/GenBank/DDBJ databases">
        <authorList>
            <person name="Fomenkov A."/>
            <person name="Anton B.P."/>
            <person name="Roberts R.J."/>
        </authorList>
    </citation>
    <scope>NUCLEOTIDE SEQUENCE [LARGE SCALE GENOMIC DNA]</scope>
    <source>
        <strain evidence="9 10">S2</strain>
    </source>
</reference>
<dbReference type="GO" id="GO:0009847">
    <property type="term" value="P:spore germination"/>
    <property type="evidence" value="ECO:0007669"/>
    <property type="project" value="InterPro"/>
</dbReference>
<evidence type="ECO:0000256" key="6">
    <source>
        <dbReference type="ARBA" id="ARBA00022989"/>
    </source>
</evidence>
<evidence type="ECO:0000256" key="5">
    <source>
        <dbReference type="ARBA" id="ARBA00022692"/>
    </source>
</evidence>
<feature type="transmembrane region" description="Helical" evidence="8">
    <location>
        <begin position="37"/>
        <end position="58"/>
    </location>
</feature>
<evidence type="ECO:0000313" key="10">
    <source>
        <dbReference type="Proteomes" id="UP000501868"/>
    </source>
</evidence>
<evidence type="ECO:0000313" key="9">
    <source>
        <dbReference type="EMBL" id="QIZ09344.1"/>
    </source>
</evidence>
<feature type="transmembrane region" description="Helical" evidence="8">
    <location>
        <begin position="85"/>
        <end position="110"/>
    </location>
</feature>
<evidence type="ECO:0000256" key="1">
    <source>
        <dbReference type="ARBA" id="ARBA00004141"/>
    </source>
</evidence>
<dbReference type="Gene3D" id="1.20.1740.10">
    <property type="entry name" value="Amino acid/polyamine transporter I"/>
    <property type="match status" value="1"/>
</dbReference>
<evidence type="ECO:0000256" key="3">
    <source>
        <dbReference type="ARBA" id="ARBA00022448"/>
    </source>
</evidence>
<evidence type="ECO:0000256" key="4">
    <source>
        <dbReference type="ARBA" id="ARBA00022544"/>
    </source>
</evidence>
<keyword evidence="6 8" id="KW-1133">Transmembrane helix</keyword>
<reference evidence="9 10" key="1">
    <citation type="submission" date="2020-04" db="EMBL/GenBank/DDBJ databases">
        <title>Genome-Wide Identification of 5-Methylcytosine Sites in Bacterial Genomes By High-Throughput Sequencing of MspJI Restriction Fragments.</title>
        <authorList>
            <person name="Wu V."/>
        </authorList>
    </citation>
    <scope>NUCLEOTIDE SEQUENCE [LARGE SCALE GENOMIC DNA]</scope>
    <source>
        <strain evidence="9 10">S2</strain>
    </source>
</reference>
<keyword evidence="4" id="KW-0309">Germination</keyword>
<feature type="transmembrane region" description="Helical" evidence="8">
    <location>
        <begin position="143"/>
        <end position="160"/>
    </location>
</feature>
<keyword evidence="3" id="KW-0813">Transport</keyword>
<evidence type="ECO:0000256" key="7">
    <source>
        <dbReference type="ARBA" id="ARBA00023136"/>
    </source>
</evidence>
<dbReference type="Proteomes" id="UP000501868">
    <property type="component" value="Chromosome"/>
</dbReference>